<dbReference type="EMBL" id="CP032343">
    <property type="protein sequence ID" value="QCO13599.1"/>
    <property type="molecule type" value="Genomic_DNA"/>
</dbReference>
<evidence type="ECO:0000313" key="2">
    <source>
        <dbReference type="Proteomes" id="UP000298774"/>
    </source>
</evidence>
<protein>
    <submittedName>
        <fullName evidence="1">Uncharacterized protein</fullName>
    </submittedName>
</protein>
<dbReference type="AlphaFoldDB" id="A0A4D8R3A0"/>
<accession>A0A4D8R3A0</accession>
<dbReference type="Proteomes" id="UP000298774">
    <property type="component" value="Plasmid p4"/>
</dbReference>
<name>A0A4D8R3A0_AZOBR</name>
<reference evidence="1 2" key="1">
    <citation type="submission" date="2018-09" db="EMBL/GenBank/DDBJ databases">
        <title>Whole genome based analysis of evolution and adaptive divergence in Indian and Brazilian strains of Azospirillum brasilense.</title>
        <authorList>
            <person name="Singh C."/>
            <person name="Tripathi A.K."/>
        </authorList>
    </citation>
    <scope>NUCLEOTIDE SEQUENCE [LARGE SCALE GENOMIC DNA]</scope>
    <source>
        <strain evidence="1 2">MTCC4038</strain>
        <plasmid evidence="1 2">p4</plasmid>
    </source>
</reference>
<evidence type="ECO:0000313" key="1">
    <source>
        <dbReference type="EMBL" id="QCO13599.1"/>
    </source>
</evidence>
<proteinExistence type="predicted"/>
<organism evidence="1 2">
    <name type="scientific">Azospirillum brasilense</name>
    <dbReference type="NCBI Taxonomy" id="192"/>
    <lineage>
        <taxon>Bacteria</taxon>
        <taxon>Pseudomonadati</taxon>
        <taxon>Pseudomonadota</taxon>
        <taxon>Alphaproteobacteria</taxon>
        <taxon>Rhodospirillales</taxon>
        <taxon>Azospirillaceae</taxon>
        <taxon>Azospirillum</taxon>
    </lineage>
</organism>
<gene>
    <name evidence="1" type="ORF">D3868_31970</name>
</gene>
<geneLocation type="plasmid" evidence="1 2">
    <name>p4</name>
</geneLocation>
<keyword evidence="1" id="KW-0614">Plasmid</keyword>
<sequence length="105" mass="10803">MRLHPAQRVGKAVVQRGQPLVEVGKRLRQNGVGAGRGLRCPLAPALLHALGEGADFGAVDGGLEVAFGMDDFVERVDGSGSGGTPNSAAACAAAWAVLSKRRSKR</sequence>